<sequence length="142" mass="15215">MTPPQAHTGPTHTGPTPAGRRWQWRSPGVVSSVPSTRRKLRHLLDGTGLSSDEIEDLVLAASEAAINAVEHSPPSQPFFDVCVEFAGGVVTILVRDHGRWRPPVPDSYRGRGLAMMCALADTTVTPGEHGTTVAIRSRRSGS</sequence>
<dbReference type="Pfam" id="PF13581">
    <property type="entry name" value="HATPase_c_2"/>
    <property type="match status" value="1"/>
</dbReference>
<dbReference type="Proteomes" id="UP001560045">
    <property type="component" value="Unassembled WGS sequence"/>
</dbReference>
<accession>A0ABV3XHW6</accession>
<protein>
    <submittedName>
        <fullName evidence="4">ATP-binding protein</fullName>
    </submittedName>
</protein>
<name>A0ABV3XHW6_9ACTN</name>
<keyword evidence="1" id="KW-0418">Kinase</keyword>
<gene>
    <name evidence="4" type="ORF">ABQ292_17565</name>
</gene>
<feature type="region of interest" description="Disordered" evidence="2">
    <location>
        <begin position="1"/>
        <end position="30"/>
    </location>
</feature>
<dbReference type="EMBL" id="JBFNXQ010000062">
    <property type="protein sequence ID" value="MEX5720172.1"/>
    <property type="molecule type" value="Genomic_DNA"/>
</dbReference>
<dbReference type="InterPro" id="IPR036890">
    <property type="entry name" value="HATPase_C_sf"/>
</dbReference>
<comment type="caution">
    <text evidence="4">The sequence shown here is derived from an EMBL/GenBank/DDBJ whole genome shotgun (WGS) entry which is preliminary data.</text>
</comment>
<keyword evidence="4" id="KW-0547">Nucleotide-binding</keyword>
<proteinExistence type="predicted"/>
<feature type="compositionally biased region" description="Low complexity" evidence="2">
    <location>
        <begin position="1"/>
        <end position="19"/>
    </location>
</feature>
<keyword evidence="5" id="KW-1185">Reference proteome</keyword>
<keyword evidence="4" id="KW-0067">ATP-binding</keyword>
<keyword evidence="1" id="KW-0808">Transferase</keyword>
<dbReference type="SUPFAM" id="SSF55874">
    <property type="entry name" value="ATPase domain of HSP90 chaperone/DNA topoisomerase II/histidine kinase"/>
    <property type="match status" value="1"/>
</dbReference>
<dbReference type="PANTHER" id="PTHR35526:SF3">
    <property type="entry name" value="ANTI-SIGMA-F FACTOR RSBW"/>
    <property type="match status" value="1"/>
</dbReference>
<evidence type="ECO:0000256" key="2">
    <source>
        <dbReference type="SAM" id="MobiDB-lite"/>
    </source>
</evidence>
<reference evidence="4 5" key="1">
    <citation type="submission" date="2024-06" db="EMBL/GenBank/DDBJ databases">
        <title>Draft genome sequence of Geodermatophilus badlandi, a novel member of the Geodermatophilaceae isolated from badland sedimentary rocks in the Red desert, Wyoming, USA.</title>
        <authorList>
            <person name="Ben Tekaya S."/>
            <person name="Nouioui I."/>
            <person name="Flores G.M."/>
            <person name="Shaal M.N."/>
            <person name="Bredoire F."/>
            <person name="Basile F."/>
            <person name="Van Diepen L."/>
            <person name="Ward N.L."/>
        </authorList>
    </citation>
    <scope>NUCLEOTIDE SEQUENCE [LARGE SCALE GENOMIC DNA]</scope>
    <source>
        <strain evidence="4 5">WL48A</strain>
    </source>
</reference>
<dbReference type="Gene3D" id="3.30.565.10">
    <property type="entry name" value="Histidine kinase-like ATPase, C-terminal domain"/>
    <property type="match status" value="1"/>
</dbReference>
<keyword evidence="1" id="KW-0723">Serine/threonine-protein kinase</keyword>
<dbReference type="CDD" id="cd16936">
    <property type="entry name" value="HATPase_RsbW-like"/>
    <property type="match status" value="1"/>
</dbReference>
<dbReference type="RefSeq" id="WP_369208739.1">
    <property type="nucleotide sequence ID" value="NZ_JBFNXQ010000062.1"/>
</dbReference>
<dbReference type="PANTHER" id="PTHR35526">
    <property type="entry name" value="ANTI-SIGMA-F FACTOR RSBW-RELATED"/>
    <property type="match status" value="1"/>
</dbReference>
<dbReference type="GO" id="GO:0005524">
    <property type="term" value="F:ATP binding"/>
    <property type="evidence" value="ECO:0007669"/>
    <property type="project" value="UniProtKB-KW"/>
</dbReference>
<evidence type="ECO:0000256" key="1">
    <source>
        <dbReference type="ARBA" id="ARBA00022527"/>
    </source>
</evidence>
<dbReference type="InterPro" id="IPR003594">
    <property type="entry name" value="HATPase_dom"/>
</dbReference>
<feature type="domain" description="Histidine kinase/HSP90-like ATPase" evidence="3">
    <location>
        <begin position="32"/>
        <end position="136"/>
    </location>
</feature>
<dbReference type="InterPro" id="IPR050267">
    <property type="entry name" value="Anti-sigma-factor_SerPK"/>
</dbReference>
<organism evidence="4 5">
    <name type="scientific">Geodermatophilus maliterrae</name>
    <dbReference type="NCBI Taxonomy" id="3162531"/>
    <lineage>
        <taxon>Bacteria</taxon>
        <taxon>Bacillati</taxon>
        <taxon>Actinomycetota</taxon>
        <taxon>Actinomycetes</taxon>
        <taxon>Geodermatophilales</taxon>
        <taxon>Geodermatophilaceae</taxon>
        <taxon>Geodermatophilus</taxon>
    </lineage>
</organism>
<evidence type="ECO:0000313" key="4">
    <source>
        <dbReference type="EMBL" id="MEX5720172.1"/>
    </source>
</evidence>
<evidence type="ECO:0000259" key="3">
    <source>
        <dbReference type="Pfam" id="PF13581"/>
    </source>
</evidence>
<evidence type="ECO:0000313" key="5">
    <source>
        <dbReference type="Proteomes" id="UP001560045"/>
    </source>
</evidence>